<dbReference type="AlphaFoldDB" id="A0A3N4UTD2"/>
<evidence type="ECO:0000256" key="1">
    <source>
        <dbReference type="ARBA" id="ARBA00004141"/>
    </source>
</evidence>
<dbReference type="InterPro" id="IPR004481">
    <property type="entry name" value="K/Na/Ca-exchanger"/>
</dbReference>
<feature type="transmembrane region" description="Helical" evidence="5">
    <location>
        <begin position="34"/>
        <end position="51"/>
    </location>
</feature>
<name>A0A3N4UTD2_9BURK</name>
<comment type="caution">
    <text evidence="7">The sequence shown here is derived from an EMBL/GenBank/DDBJ whole genome shotgun (WGS) entry which is preliminary data.</text>
</comment>
<keyword evidence="4 5" id="KW-0472">Membrane</keyword>
<evidence type="ECO:0000256" key="5">
    <source>
        <dbReference type="SAM" id="Phobius"/>
    </source>
</evidence>
<keyword evidence="8" id="KW-1185">Reference proteome</keyword>
<evidence type="ECO:0000259" key="6">
    <source>
        <dbReference type="Pfam" id="PF01699"/>
    </source>
</evidence>
<evidence type="ECO:0000313" key="7">
    <source>
        <dbReference type="EMBL" id="RPE70719.1"/>
    </source>
</evidence>
<dbReference type="RefSeq" id="WP_211330934.1">
    <property type="nucleotide sequence ID" value="NZ_RKQL01000002.1"/>
</dbReference>
<sequence>MARIWFEFFLCAGLIGTAGYQLSRWGDVIAQRTGLGGSWIGLTLVAMVTSLPELATGLTSVTLADAPNLAVGNALGSCVLNLAFLVFVDFLYRDEPVWRRMAGGHVLAAAFGVILLGFTLSGILVGHLGSASAHAALARFPVLAIGATTPVVLMLYLIAMRTVFAYERSHGEAQSQPGAAATDASGPSLHTALLRFAFAGAVVVGAGLWLPFIASELAAVMGWNRSFVGSLFLSAVTTLPEAAVTLAALRIGAVDMAIGNLLGSNLFNVTIIALEDLFYRRGPLLAEASLVHTVTAASGIVMTGLAIVGMLFRPRSRVLRTVGWVSVGLAAVYLFNTSVLFLHGD</sequence>
<comment type="subcellular location">
    <subcellularLocation>
        <location evidence="1">Membrane</location>
        <topology evidence="1">Multi-pass membrane protein</topology>
    </subcellularLocation>
</comment>
<dbReference type="PANTHER" id="PTHR10846:SF8">
    <property type="entry name" value="INNER MEMBRANE PROTEIN YRBG"/>
    <property type="match status" value="1"/>
</dbReference>
<protein>
    <submittedName>
        <fullName evidence="7">Cation:H+ antiporter</fullName>
    </submittedName>
</protein>
<feature type="transmembrane region" description="Helical" evidence="5">
    <location>
        <begin position="192"/>
        <end position="214"/>
    </location>
</feature>
<feature type="transmembrane region" description="Helical" evidence="5">
    <location>
        <begin position="324"/>
        <end position="343"/>
    </location>
</feature>
<feature type="transmembrane region" description="Helical" evidence="5">
    <location>
        <begin position="104"/>
        <end position="128"/>
    </location>
</feature>
<evidence type="ECO:0000256" key="2">
    <source>
        <dbReference type="ARBA" id="ARBA00022692"/>
    </source>
</evidence>
<feature type="transmembrane region" description="Helical" evidence="5">
    <location>
        <begin position="6"/>
        <end position="22"/>
    </location>
</feature>
<dbReference type="GO" id="GO:0008273">
    <property type="term" value="F:calcium, potassium:sodium antiporter activity"/>
    <property type="evidence" value="ECO:0007669"/>
    <property type="project" value="TreeGrafter"/>
</dbReference>
<dbReference type="PANTHER" id="PTHR10846">
    <property type="entry name" value="SODIUM/POTASSIUM/CALCIUM EXCHANGER"/>
    <property type="match status" value="1"/>
</dbReference>
<dbReference type="Proteomes" id="UP000272193">
    <property type="component" value="Unassembled WGS sequence"/>
</dbReference>
<feature type="transmembrane region" description="Helical" evidence="5">
    <location>
        <begin position="256"/>
        <end position="274"/>
    </location>
</feature>
<feature type="domain" description="Sodium/calcium exchanger membrane region" evidence="6">
    <location>
        <begin position="193"/>
        <end position="335"/>
    </location>
</feature>
<proteinExistence type="predicted"/>
<organism evidence="7 8">
    <name type="scientific">Tibeticola sediminis</name>
    <dbReference type="NCBI Taxonomy" id="1917811"/>
    <lineage>
        <taxon>Bacteria</taxon>
        <taxon>Pseudomonadati</taxon>
        <taxon>Pseudomonadota</taxon>
        <taxon>Betaproteobacteria</taxon>
        <taxon>Burkholderiales</taxon>
        <taxon>Comamonadaceae</taxon>
        <taxon>Tibeticola</taxon>
    </lineage>
</organism>
<evidence type="ECO:0000256" key="3">
    <source>
        <dbReference type="ARBA" id="ARBA00022989"/>
    </source>
</evidence>
<gene>
    <name evidence="7" type="ORF">EDC62_1206</name>
</gene>
<dbReference type="GO" id="GO:0006874">
    <property type="term" value="P:intracellular calcium ion homeostasis"/>
    <property type="evidence" value="ECO:0007669"/>
    <property type="project" value="TreeGrafter"/>
</dbReference>
<evidence type="ECO:0000256" key="4">
    <source>
        <dbReference type="ARBA" id="ARBA00023136"/>
    </source>
</evidence>
<dbReference type="Gene3D" id="1.20.1420.30">
    <property type="entry name" value="NCX, central ion-binding region"/>
    <property type="match status" value="1"/>
</dbReference>
<evidence type="ECO:0000313" key="8">
    <source>
        <dbReference type="Proteomes" id="UP000272193"/>
    </source>
</evidence>
<keyword evidence="3 5" id="KW-1133">Transmembrane helix</keyword>
<dbReference type="InterPro" id="IPR044880">
    <property type="entry name" value="NCX_ion-bd_dom_sf"/>
</dbReference>
<keyword evidence="2 5" id="KW-0812">Transmembrane</keyword>
<feature type="transmembrane region" description="Helical" evidence="5">
    <location>
        <begin position="226"/>
        <end position="249"/>
    </location>
</feature>
<dbReference type="EMBL" id="RKQL01000002">
    <property type="protein sequence ID" value="RPE70719.1"/>
    <property type="molecule type" value="Genomic_DNA"/>
</dbReference>
<feature type="domain" description="Sodium/calcium exchanger membrane region" evidence="6">
    <location>
        <begin position="8"/>
        <end position="119"/>
    </location>
</feature>
<accession>A0A3N4UTD2</accession>
<dbReference type="Pfam" id="PF01699">
    <property type="entry name" value="Na_Ca_ex"/>
    <property type="match status" value="2"/>
</dbReference>
<reference evidence="7 8" key="1">
    <citation type="submission" date="2018-11" db="EMBL/GenBank/DDBJ databases">
        <title>Genomic Encyclopedia of Type Strains, Phase IV (KMG-IV): sequencing the most valuable type-strain genomes for metagenomic binning, comparative biology and taxonomic classification.</title>
        <authorList>
            <person name="Goeker M."/>
        </authorList>
    </citation>
    <scope>NUCLEOTIDE SEQUENCE [LARGE SCALE GENOMIC DNA]</scope>
    <source>
        <strain evidence="7 8">DSM 101684</strain>
    </source>
</reference>
<feature type="transmembrane region" description="Helical" evidence="5">
    <location>
        <begin position="294"/>
        <end position="312"/>
    </location>
</feature>
<feature type="transmembrane region" description="Helical" evidence="5">
    <location>
        <begin position="71"/>
        <end position="92"/>
    </location>
</feature>
<dbReference type="InterPro" id="IPR004837">
    <property type="entry name" value="NaCa_Exmemb"/>
</dbReference>
<dbReference type="GO" id="GO:0005262">
    <property type="term" value="F:calcium channel activity"/>
    <property type="evidence" value="ECO:0007669"/>
    <property type="project" value="TreeGrafter"/>
</dbReference>
<feature type="transmembrane region" description="Helical" evidence="5">
    <location>
        <begin position="140"/>
        <end position="159"/>
    </location>
</feature>
<dbReference type="GO" id="GO:0005886">
    <property type="term" value="C:plasma membrane"/>
    <property type="evidence" value="ECO:0007669"/>
    <property type="project" value="TreeGrafter"/>
</dbReference>